<gene>
    <name evidence="11" type="primary">hypB</name>
    <name evidence="11" type="ORF">XBP1_650031</name>
</gene>
<evidence type="ECO:0000313" key="12">
    <source>
        <dbReference type="Proteomes" id="UP000028511"/>
    </source>
</evidence>
<dbReference type="PANTHER" id="PTHR30134:SF2">
    <property type="entry name" value="HYDROGENASE MATURATION FACTOR HYPB"/>
    <property type="match status" value="1"/>
</dbReference>
<proteinExistence type="inferred from homology"/>
<accession>A0A077NJD8</accession>
<evidence type="ECO:0000256" key="5">
    <source>
        <dbReference type="ARBA" id="ARBA00022801"/>
    </source>
</evidence>
<dbReference type="GO" id="GO:0008270">
    <property type="term" value="F:zinc ion binding"/>
    <property type="evidence" value="ECO:0007669"/>
    <property type="project" value="TreeGrafter"/>
</dbReference>
<dbReference type="Gene3D" id="3.40.50.300">
    <property type="entry name" value="P-loop containing nucleotide triphosphate hydrolases"/>
    <property type="match status" value="1"/>
</dbReference>
<evidence type="ECO:0000256" key="1">
    <source>
        <dbReference type="ARBA" id="ARBA00006211"/>
    </source>
</evidence>
<dbReference type="Pfam" id="PF02492">
    <property type="entry name" value="cobW"/>
    <property type="match status" value="1"/>
</dbReference>
<dbReference type="GO" id="GO:0016151">
    <property type="term" value="F:nickel cation binding"/>
    <property type="evidence" value="ECO:0007669"/>
    <property type="project" value="InterPro"/>
</dbReference>
<dbReference type="RefSeq" id="WP_038213702.1">
    <property type="nucleotide sequence ID" value="NZ_CAWLWN010000062.1"/>
</dbReference>
<dbReference type="EMBL" id="CBSW010000271">
    <property type="protein sequence ID" value="CDG98949.1"/>
    <property type="molecule type" value="Genomic_DNA"/>
</dbReference>
<sequence length="302" mass="33773">MSIYGYGERGEPAHSYPEQGSDSQNGDYAAVADKKPRQFHADIPQNSSQPIIVHHHYYHHNGDVHHHYHGNEQMPEFDVPVSDRCQKQMLQIELDVLSQNNHIAECNRRYFTLHHILALNLISSPGSGKTTLLMATLNRLRDKVACAAIEGDQQTSHDAERIRAVGIQAVQVNTGKGCYLDAEMVREATRQLKPAEHSLLFIENVGNLVCPASFDLGEQHKIVMLSVTEGEDKPLKYPMMFAEAELMIINKVDLLPYLNIELEACIQAARCINPDIDVIALSASTGEGIDQWLSWLEARLSA</sequence>
<dbReference type="InterPro" id="IPR003495">
    <property type="entry name" value="CobW/HypB/UreG_nucleotide-bd"/>
</dbReference>
<evidence type="ECO:0000256" key="8">
    <source>
        <dbReference type="ARBA" id="ARBA00035238"/>
    </source>
</evidence>
<dbReference type="PANTHER" id="PTHR30134">
    <property type="entry name" value="HYDROGENASE PROTEIN ASSEMBLY PROTEIN, NICKEL CHAPERONE"/>
    <property type="match status" value="1"/>
</dbReference>
<comment type="caution">
    <text evidence="11">The sequence shown here is derived from an EMBL/GenBank/DDBJ whole genome shotgun (WGS) entry which is preliminary data.</text>
</comment>
<evidence type="ECO:0000256" key="7">
    <source>
        <dbReference type="ARBA" id="ARBA00023134"/>
    </source>
</evidence>
<keyword evidence="5 11" id="KW-0378">Hydrolase</keyword>
<evidence type="ECO:0000256" key="4">
    <source>
        <dbReference type="ARBA" id="ARBA00022741"/>
    </source>
</evidence>
<name>A0A077NJD8_XENBV</name>
<feature type="domain" description="CobW/HypB/UreG nucleotide-binding" evidence="10">
    <location>
        <begin position="121"/>
        <end position="279"/>
    </location>
</feature>
<dbReference type="CDD" id="cd05390">
    <property type="entry name" value="HypB"/>
    <property type="match status" value="1"/>
</dbReference>
<dbReference type="GO" id="GO:0003924">
    <property type="term" value="F:GTPase activity"/>
    <property type="evidence" value="ECO:0007669"/>
    <property type="project" value="InterPro"/>
</dbReference>
<evidence type="ECO:0000256" key="2">
    <source>
        <dbReference type="ARBA" id="ARBA00022596"/>
    </source>
</evidence>
<reference evidence="11" key="1">
    <citation type="submission" date="2013-07" db="EMBL/GenBank/DDBJ databases">
        <title>Sub-species coevolution in mutualistic symbiosis.</title>
        <authorList>
            <person name="Murfin K."/>
            <person name="Klassen J."/>
            <person name="Lee M."/>
            <person name="Forst S."/>
            <person name="Stock P."/>
            <person name="Goodrich-Blair H."/>
        </authorList>
    </citation>
    <scope>NUCLEOTIDE SEQUENCE [LARGE SCALE GENOMIC DNA]</scope>
    <source>
        <strain evidence="11">Puntauvense</strain>
    </source>
</reference>
<organism evidence="11 12">
    <name type="scientific">Xenorhabdus bovienii str. puntauvense</name>
    <dbReference type="NCBI Taxonomy" id="1398201"/>
    <lineage>
        <taxon>Bacteria</taxon>
        <taxon>Pseudomonadati</taxon>
        <taxon>Pseudomonadota</taxon>
        <taxon>Gammaproteobacteria</taxon>
        <taxon>Enterobacterales</taxon>
        <taxon>Morganellaceae</taxon>
        <taxon>Xenorhabdus</taxon>
    </lineage>
</organism>
<keyword evidence="4" id="KW-0547">Nucleotide-binding</keyword>
<dbReference type="InterPro" id="IPR027417">
    <property type="entry name" value="P-loop_NTPase"/>
</dbReference>
<evidence type="ECO:0000256" key="6">
    <source>
        <dbReference type="ARBA" id="ARBA00022833"/>
    </source>
</evidence>
<keyword evidence="2" id="KW-0533">Nickel</keyword>
<evidence type="ECO:0000259" key="10">
    <source>
        <dbReference type="Pfam" id="PF02492"/>
    </source>
</evidence>
<dbReference type="Proteomes" id="UP000028511">
    <property type="component" value="Unassembled WGS sequence"/>
</dbReference>
<dbReference type="HOGENOM" id="CLU_056148_1_0_6"/>
<dbReference type="GO" id="GO:0051604">
    <property type="term" value="P:protein maturation"/>
    <property type="evidence" value="ECO:0007669"/>
    <property type="project" value="InterPro"/>
</dbReference>
<evidence type="ECO:0000313" key="11">
    <source>
        <dbReference type="EMBL" id="CDG98949.1"/>
    </source>
</evidence>
<dbReference type="SUPFAM" id="SSF52540">
    <property type="entry name" value="P-loop containing nucleoside triphosphate hydrolases"/>
    <property type="match status" value="1"/>
</dbReference>
<dbReference type="AlphaFoldDB" id="A0A077NJD8"/>
<protein>
    <recommendedName>
        <fullName evidence="8">Hydrogenase maturation factor HypB</fullName>
    </recommendedName>
</protein>
<dbReference type="InterPro" id="IPR004392">
    <property type="entry name" value="Hyd_mat_HypB"/>
</dbReference>
<feature type="region of interest" description="Disordered" evidence="9">
    <location>
        <begin position="1"/>
        <end position="28"/>
    </location>
</feature>
<keyword evidence="7" id="KW-0342">GTP-binding</keyword>
<evidence type="ECO:0000256" key="3">
    <source>
        <dbReference type="ARBA" id="ARBA00022723"/>
    </source>
</evidence>
<dbReference type="NCBIfam" id="TIGR00073">
    <property type="entry name" value="hypB"/>
    <property type="match status" value="1"/>
</dbReference>
<evidence type="ECO:0000256" key="9">
    <source>
        <dbReference type="SAM" id="MobiDB-lite"/>
    </source>
</evidence>
<keyword evidence="6" id="KW-0862">Zinc</keyword>
<comment type="similarity">
    <text evidence="1">Belongs to the SIMIBI class G3E GTPase family. HypB/HupM subfamily.</text>
</comment>
<dbReference type="GO" id="GO:0005525">
    <property type="term" value="F:GTP binding"/>
    <property type="evidence" value="ECO:0007669"/>
    <property type="project" value="UniProtKB-KW"/>
</dbReference>
<keyword evidence="3" id="KW-0479">Metal-binding</keyword>